<evidence type="ECO:0000313" key="1">
    <source>
        <dbReference type="EMBL" id="ERN16518.1"/>
    </source>
</evidence>
<organism evidence="1 2">
    <name type="scientific">Amborella trichopoda</name>
    <dbReference type="NCBI Taxonomy" id="13333"/>
    <lineage>
        <taxon>Eukaryota</taxon>
        <taxon>Viridiplantae</taxon>
        <taxon>Streptophyta</taxon>
        <taxon>Embryophyta</taxon>
        <taxon>Tracheophyta</taxon>
        <taxon>Spermatophyta</taxon>
        <taxon>Magnoliopsida</taxon>
        <taxon>Amborellales</taxon>
        <taxon>Amborellaceae</taxon>
        <taxon>Amborella</taxon>
    </lineage>
</organism>
<dbReference type="HOGENOM" id="CLU_2226761_0_0_1"/>
<sequence length="106" mass="12613">MVNRSCHQMLLNPKTFNPIYMAQTSSSNEVMAWSCHQRGSWSWEWHGHDKCDQLWHCPWKWRPWDGGMIMDDQGHWNDMDMAIVISNGIVHGNSDFRVRFSNEYRA</sequence>
<gene>
    <name evidence="1" type="ORF">AMTR_s00031p00087920</name>
</gene>
<reference evidence="2" key="1">
    <citation type="journal article" date="2013" name="Science">
        <title>The Amborella genome and the evolution of flowering plants.</title>
        <authorList>
            <consortium name="Amborella Genome Project"/>
        </authorList>
    </citation>
    <scope>NUCLEOTIDE SEQUENCE [LARGE SCALE GENOMIC DNA]</scope>
</reference>
<dbReference type="Proteomes" id="UP000017836">
    <property type="component" value="Unassembled WGS sequence"/>
</dbReference>
<protein>
    <submittedName>
        <fullName evidence="1">Uncharacterized protein</fullName>
    </submittedName>
</protein>
<accession>U5D830</accession>
<proteinExistence type="predicted"/>
<name>U5D830_AMBTC</name>
<dbReference type="Gramene" id="ERN16518">
    <property type="protein sequence ID" value="ERN16518"/>
    <property type="gene ID" value="AMTR_s00031p00087920"/>
</dbReference>
<dbReference type="EMBL" id="KI392442">
    <property type="protein sequence ID" value="ERN16518.1"/>
    <property type="molecule type" value="Genomic_DNA"/>
</dbReference>
<dbReference type="AlphaFoldDB" id="U5D830"/>
<evidence type="ECO:0000313" key="2">
    <source>
        <dbReference type="Proteomes" id="UP000017836"/>
    </source>
</evidence>
<keyword evidence="2" id="KW-1185">Reference proteome</keyword>